<dbReference type="OrthoDB" id="2789670at2759"/>
<keyword evidence="6" id="KW-0812">Transmembrane</keyword>
<comment type="pathway">
    <text evidence="3">Secondary metabolite biosynthesis.</text>
</comment>
<dbReference type="InterPro" id="IPR050364">
    <property type="entry name" value="Cytochrome_P450_fung"/>
</dbReference>
<evidence type="ECO:0000256" key="14">
    <source>
        <dbReference type="RuleBase" id="RU000461"/>
    </source>
</evidence>
<evidence type="ECO:0000256" key="10">
    <source>
        <dbReference type="ARBA" id="ARBA00023004"/>
    </source>
</evidence>
<feature type="binding site" description="axial binding residue" evidence="13">
    <location>
        <position position="453"/>
    </location>
    <ligand>
        <name>heme</name>
        <dbReference type="ChEBI" id="CHEBI:30413"/>
    </ligand>
    <ligandPart>
        <name>Fe</name>
        <dbReference type="ChEBI" id="CHEBI:18248"/>
    </ligandPart>
</feature>
<gene>
    <name evidence="15" type="ORF">TRAPUB_7475</name>
</gene>
<dbReference type="PANTHER" id="PTHR46300:SF7">
    <property type="entry name" value="P450, PUTATIVE (EUROFUNG)-RELATED"/>
    <property type="match status" value="1"/>
</dbReference>
<keyword evidence="7 13" id="KW-0479">Metal-binding</keyword>
<evidence type="ECO:0000256" key="11">
    <source>
        <dbReference type="ARBA" id="ARBA00023033"/>
    </source>
</evidence>
<dbReference type="EMBL" id="MNAD01001704">
    <property type="protein sequence ID" value="OJT02059.1"/>
    <property type="molecule type" value="Genomic_DNA"/>
</dbReference>
<dbReference type="PROSITE" id="PS00086">
    <property type="entry name" value="CYTOCHROME_P450"/>
    <property type="match status" value="1"/>
</dbReference>
<keyword evidence="8" id="KW-1133">Transmembrane helix</keyword>
<keyword evidence="10 13" id="KW-0408">Iron</keyword>
<evidence type="ECO:0000256" key="6">
    <source>
        <dbReference type="ARBA" id="ARBA00022692"/>
    </source>
</evidence>
<dbReference type="PANTHER" id="PTHR46300">
    <property type="entry name" value="P450, PUTATIVE (EUROFUNG)-RELATED-RELATED"/>
    <property type="match status" value="1"/>
</dbReference>
<dbReference type="CDD" id="cd11065">
    <property type="entry name" value="CYP64-like"/>
    <property type="match status" value="1"/>
</dbReference>
<dbReference type="Pfam" id="PF00067">
    <property type="entry name" value="p450"/>
    <property type="match status" value="1"/>
</dbReference>
<dbReference type="GO" id="GO:0020037">
    <property type="term" value="F:heme binding"/>
    <property type="evidence" value="ECO:0007669"/>
    <property type="project" value="InterPro"/>
</dbReference>
<keyword evidence="9 14" id="KW-0560">Oxidoreductase</keyword>
<dbReference type="Gene3D" id="1.10.630.10">
    <property type="entry name" value="Cytochrome P450"/>
    <property type="match status" value="1"/>
</dbReference>
<evidence type="ECO:0000256" key="12">
    <source>
        <dbReference type="ARBA" id="ARBA00023136"/>
    </source>
</evidence>
<evidence type="ECO:0000256" key="1">
    <source>
        <dbReference type="ARBA" id="ARBA00001971"/>
    </source>
</evidence>
<evidence type="ECO:0000256" key="9">
    <source>
        <dbReference type="ARBA" id="ARBA00023002"/>
    </source>
</evidence>
<dbReference type="PRINTS" id="PR00463">
    <property type="entry name" value="EP450I"/>
</dbReference>
<organism evidence="15 16">
    <name type="scientific">Trametes pubescens</name>
    <name type="common">White-rot fungus</name>
    <dbReference type="NCBI Taxonomy" id="154538"/>
    <lineage>
        <taxon>Eukaryota</taxon>
        <taxon>Fungi</taxon>
        <taxon>Dikarya</taxon>
        <taxon>Basidiomycota</taxon>
        <taxon>Agaricomycotina</taxon>
        <taxon>Agaricomycetes</taxon>
        <taxon>Polyporales</taxon>
        <taxon>Polyporaceae</taxon>
        <taxon>Trametes</taxon>
    </lineage>
</organism>
<evidence type="ECO:0000256" key="13">
    <source>
        <dbReference type="PIRSR" id="PIRSR602401-1"/>
    </source>
</evidence>
<accession>A0A1M2V378</accession>
<evidence type="ECO:0000256" key="3">
    <source>
        <dbReference type="ARBA" id="ARBA00005179"/>
    </source>
</evidence>
<dbReference type="Proteomes" id="UP000184267">
    <property type="component" value="Unassembled WGS sequence"/>
</dbReference>
<dbReference type="InterPro" id="IPR017972">
    <property type="entry name" value="Cyt_P450_CS"/>
</dbReference>
<keyword evidence="12" id="KW-0472">Membrane</keyword>
<comment type="subcellular location">
    <subcellularLocation>
        <location evidence="2">Membrane</location>
        <topology evidence="2">Single-pass membrane protein</topology>
    </subcellularLocation>
</comment>
<dbReference type="InterPro" id="IPR002401">
    <property type="entry name" value="Cyt_P450_E_grp-I"/>
</dbReference>
<dbReference type="SUPFAM" id="SSF48264">
    <property type="entry name" value="Cytochrome P450"/>
    <property type="match status" value="1"/>
</dbReference>
<comment type="cofactor">
    <cofactor evidence="1 13">
        <name>heme</name>
        <dbReference type="ChEBI" id="CHEBI:30413"/>
    </cofactor>
</comment>
<dbReference type="OMA" id="DMFWFCK"/>
<reference evidence="15 16" key="1">
    <citation type="submission" date="2016-10" db="EMBL/GenBank/DDBJ databases">
        <title>Genome sequence of the basidiomycete white-rot fungus Trametes pubescens.</title>
        <authorList>
            <person name="Makela M.R."/>
            <person name="Granchi Z."/>
            <person name="Peng M."/>
            <person name="De Vries R.P."/>
            <person name="Grigoriev I."/>
            <person name="Riley R."/>
            <person name="Hilden K."/>
        </authorList>
    </citation>
    <scope>NUCLEOTIDE SEQUENCE [LARGE SCALE GENOMIC DNA]</scope>
    <source>
        <strain evidence="15 16">FBCC735</strain>
    </source>
</reference>
<evidence type="ECO:0000256" key="2">
    <source>
        <dbReference type="ARBA" id="ARBA00004167"/>
    </source>
</evidence>
<dbReference type="GO" id="GO:0005506">
    <property type="term" value="F:iron ion binding"/>
    <property type="evidence" value="ECO:0007669"/>
    <property type="project" value="InterPro"/>
</dbReference>
<keyword evidence="5 13" id="KW-0349">Heme</keyword>
<evidence type="ECO:0000313" key="16">
    <source>
        <dbReference type="Proteomes" id="UP000184267"/>
    </source>
</evidence>
<dbReference type="InterPro" id="IPR036396">
    <property type="entry name" value="Cyt_P450_sf"/>
</dbReference>
<keyword evidence="11 14" id="KW-0503">Monooxygenase</keyword>
<evidence type="ECO:0000256" key="5">
    <source>
        <dbReference type="ARBA" id="ARBA00022617"/>
    </source>
</evidence>
<protein>
    <submittedName>
        <fullName evidence="15">O-methylsterigmatocystin oxidoreductase</fullName>
    </submittedName>
</protein>
<dbReference type="STRING" id="154538.A0A1M2V378"/>
<dbReference type="GO" id="GO:0004497">
    <property type="term" value="F:monooxygenase activity"/>
    <property type="evidence" value="ECO:0007669"/>
    <property type="project" value="UniProtKB-KW"/>
</dbReference>
<evidence type="ECO:0000313" key="15">
    <source>
        <dbReference type="EMBL" id="OJT02059.1"/>
    </source>
</evidence>
<name>A0A1M2V378_TRAPU</name>
<evidence type="ECO:0000256" key="4">
    <source>
        <dbReference type="ARBA" id="ARBA00010617"/>
    </source>
</evidence>
<dbReference type="GO" id="GO:0016705">
    <property type="term" value="F:oxidoreductase activity, acting on paired donors, with incorporation or reduction of molecular oxygen"/>
    <property type="evidence" value="ECO:0007669"/>
    <property type="project" value="InterPro"/>
</dbReference>
<dbReference type="AlphaFoldDB" id="A0A1M2V378"/>
<comment type="caution">
    <text evidence="15">The sequence shown here is derived from an EMBL/GenBank/DDBJ whole genome shotgun (WGS) entry which is preliminary data.</text>
</comment>
<dbReference type="InterPro" id="IPR001128">
    <property type="entry name" value="Cyt_P450"/>
</dbReference>
<sequence length="499" mass="55588">MYTSIALNPISSLVAILAVAYLVLSYVRSVISWRTRQRGRPLPPGPAPLPIIGNLLAIPETKKWLGFQDLFSKYGNIVYLNVLGNHVVAIGDADLARELLEKRSANTCDRPSSVVIPLIGNDVSFSVMPYGQWWRDHRRAFWQVFHPGAMRSYRDTERAFAHDFLRNLLASPGNIEKHSRYMFAGTMLKILYGLDVQKEEGELINTLHETVSCTTSVMIEKHAVDVFPALRHLPAWVPGAGFQRVFAECKAAVAYAKEMPFARMKAFLSGGELGGTSSALSVLLSRIDDTVDSREHAYAEDIVKNVGLVAFEAGADTSFSISQAIFVVISLHPEVLKKAQVELDTVVGPHRLPDFEDRDALVYINAIIKEALRWHVVTPLSVPHCTLEDDVFNGYFIPAGTTVLANVWAMLHDPAVYEDPEEFRPERFIRDGVLDPTVRDPYLFAFGYGRRICPGRHFADEALYITIASVLHVFDIGPPLDEGGQPIPIKYEQTDGLIT</sequence>
<proteinExistence type="inferred from homology"/>
<dbReference type="GO" id="GO:0016020">
    <property type="term" value="C:membrane"/>
    <property type="evidence" value="ECO:0007669"/>
    <property type="project" value="UniProtKB-SubCell"/>
</dbReference>
<keyword evidence="16" id="KW-1185">Reference proteome</keyword>
<evidence type="ECO:0000256" key="7">
    <source>
        <dbReference type="ARBA" id="ARBA00022723"/>
    </source>
</evidence>
<comment type="similarity">
    <text evidence="4 14">Belongs to the cytochrome P450 family.</text>
</comment>
<evidence type="ECO:0000256" key="8">
    <source>
        <dbReference type="ARBA" id="ARBA00022989"/>
    </source>
</evidence>